<feature type="transmembrane region" description="Helical" evidence="2">
    <location>
        <begin position="33"/>
        <end position="52"/>
    </location>
</feature>
<protein>
    <submittedName>
        <fullName evidence="4">Uncharacterized protein LOC104228247 isoform X1</fullName>
    </submittedName>
</protein>
<dbReference type="Proteomes" id="UP000189701">
    <property type="component" value="Unplaced"/>
</dbReference>
<feature type="compositionally biased region" description="Polar residues" evidence="1">
    <location>
        <begin position="250"/>
        <end position="273"/>
    </location>
</feature>
<dbReference type="AlphaFoldDB" id="A0A1U7WGB3"/>
<feature type="transmembrane region" description="Helical" evidence="2">
    <location>
        <begin position="58"/>
        <end position="80"/>
    </location>
</feature>
<dbReference type="KEGG" id="nsy:104228247"/>
<name>A0A1U7WGB3_NICSY</name>
<evidence type="ECO:0000313" key="3">
    <source>
        <dbReference type="Proteomes" id="UP000189701"/>
    </source>
</evidence>
<dbReference type="PANTHER" id="PTHR46741:SF7">
    <property type="entry name" value="TRANSMEMBRANE PROTEIN"/>
    <property type="match status" value="1"/>
</dbReference>
<keyword evidence="2" id="KW-0472">Membrane</keyword>
<dbReference type="Pfam" id="PF07891">
    <property type="entry name" value="DUF1666"/>
    <property type="match status" value="1"/>
</dbReference>
<dbReference type="GeneID" id="104228247"/>
<dbReference type="RefSeq" id="XP_009778987.1">
    <property type="nucleotide sequence ID" value="XM_009780685.1"/>
</dbReference>
<dbReference type="PANTHER" id="PTHR46741">
    <property type="entry name" value="OS09G0413600 PROTEIN"/>
    <property type="match status" value="1"/>
</dbReference>
<sequence>MTPLSICWLLIELFVIPNGFLKWFYLSLYIHPFLLALCQLFLWIIVLLKFLLNLILFVYRISCFLISYVLTLLKCCVLFFKKYFIISNRNPVPIEEDEEYYDIPHPENQNEIVLCRSLNMRSKPNGTVPLNVRNKSPDMIYVYDFQTRVSQMFANNHNISSLLEPNSESMDLEEHEEEYPSEELVEDYSVIYSIDEEMNIVDNYKTVALSPTNGLILSDTELELELSPSSSVSSSPAGINPRRNEYFPSPISSNSSPADYGTSNQNSPSLSSYNNTMAMDQQLAIRKNCAEEEDLLYQKYAESMSWFDILNHDRLSAISTVLRKQLSSANSFLYEMEPTGLPVQYISWSKVARKRLLKSLESDLELVYVAQSCLSWEALLHQYRKIEALSCSASENGVFYGNIAARFQKFQVLLERFVEDDSCGGKRHFNYVHRRFSQKNLLQVPEVSGYVESNERLNGEKNKAVEVLKAIEKCVNAFWFYLRTDSKKTLSWKRNNFLRSHSCVEDPRDIWLLHDLTKKLQMKELWLKDVKGKRRCWLRRAIKPQQLGEYCTKIEYMFTLIDMKLVSRVLHMSIISTSHLKWCQHKLNNIEFKDGQILRTPTSLLFPST</sequence>
<dbReference type="InterPro" id="IPR012870">
    <property type="entry name" value="DUF1666"/>
</dbReference>
<dbReference type="STRING" id="4096.A0A1U7WGB3"/>
<feature type="region of interest" description="Disordered" evidence="1">
    <location>
        <begin position="227"/>
        <end position="273"/>
    </location>
</feature>
<evidence type="ECO:0000256" key="1">
    <source>
        <dbReference type="SAM" id="MobiDB-lite"/>
    </source>
</evidence>
<evidence type="ECO:0000313" key="4">
    <source>
        <dbReference type="RefSeq" id="XP_009778987.1"/>
    </source>
</evidence>
<proteinExistence type="predicted"/>
<keyword evidence="3" id="KW-1185">Reference proteome</keyword>
<reference evidence="4" key="2">
    <citation type="submission" date="2025-08" db="UniProtKB">
        <authorList>
            <consortium name="RefSeq"/>
        </authorList>
    </citation>
    <scope>IDENTIFICATION</scope>
    <source>
        <tissue evidence="4">Leaf</tissue>
    </source>
</reference>
<gene>
    <name evidence="4" type="primary">LOC104228247</name>
</gene>
<dbReference type="eggNOG" id="ENOG502QUM0">
    <property type="taxonomic scope" value="Eukaryota"/>
</dbReference>
<keyword evidence="2" id="KW-0812">Transmembrane</keyword>
<accession>A0A1U7WGB3</accession>
<evidence type="ECO:0000256" key="2">
    <source>
        <dbReference type="SAM" id="Phobius"/>
    </source>
</evidence>
<organism evidence="3 4">
    <name type="scientific">Nicotiana sylvestris</name>
    <name type="common">Wood tobacco</name>
    <name type="synonym">South American tobacco</name>
    <dbReference type="NCBI Taxonomy" id="4096"/>
    <lineage>
        <taxon>Eukaryota</taxon>
        <taxon>Viridiplantae</taxon>
        <taxon>Streptophyta</taxon>
        <taxon>Embryophyta</taxon>
        <taxon>Tracheophyta</taxon>
        <taxon>Spermatophyta</taxon>
        <taxon>Magnoliopsida</taxon>
        <taxon>eudicotyledons</taxon>
        <taxon>Gunneridae</taxon>
        <taxon>Pentapetalae</taxon>
        <taxon>asterids</taxon>
        <taxon>lamiids</taxon>
        <taxon>Solanales</taxon>
        <taxon>Solanaceae</taxon>
        <taxon>Nicotianoideae</taxon>
        <taxon>Nicotianeae</taxon>
        <taxon>Nicotiana</taxon>
    </lineage>
</organism>
<reference evidence="3" key="1">
    <citation type="journal article" date="2013" name="Genome Biol.">
        <title>Reference genomes and transcriptomes of Nicotiana sylvestris and Nicotiana tomentosiformis.</title>
        <authorList>
            <person name="Sierro N."/>
            <person name="Battey J.N."/>
            <person name="Ouadi S."/>
            <person name="Bovet L."/>
            <person name="Goepfert S."/>
            <person name="Bakaher N."/>
            <person name="Peitsch M.C."/>
            <person name="Ivanov N.V."/>
        </authorList>
    </citation>
    <scope>NUCLEOTIDE SEQUENCE [LARGE SCALE GENOMIC DNA]</scope>
</reference>
<keyword evidence="2" id="KW-1133">Transmembrane helix</keyword>